<keyword evidence="1" id="KW-1133">Transmembrane helix</keyword>
<dbReference type="EMBL" id="BKAV01000003">
    <property type="protein sequence ID" value="GEP99567.1"/>
    <property type="molecule type" value="Genomic_DNA"/>
</dbReference>
<organism evidence="3 4">
    <name type="scientific">Staphylococcus arlettae</name>
    <dbReference type="NCBI Taxonomy" id="29378"/>
    <lineage>
        <taxon>Bacteria</taxon>
        <taxon>Bacillati</taxon>
        <taxon>Bacillota</taxon>
        <taxon>Bacilli</taxon>
        <taxon>Bacillales</taxon>
        <taxon>Staphylococcaceae</taxon>
        <taxon>Staphylococcus</taxon>
    </lineage>
</organism>
<evidence type="ECO:0000313" key="3">
    <source>
        <dbReference type="EMBL" id="SUJ23038.1"/>
    </source>
</evidence>
<keyword evidence="1" id="KW-0472">Membrane</keyword>
<name>A0A380CNN3_9STAP</name>
<evidence type="ECO:0000313" key="5">
    <source>
        <dbReference type="Proteomes" id="UP000321598"/>
    </source>
</evidence>
<feature type="transmembrane region" description="Helical" evidence="1">
    <location>
        <begin position="20"/>
        <end position="50"/>
    </location>
</feature>
<dbReference type="Proteomes" id="UP000254956">
    <property type="component" value="Unassembled WGS sequence"/>
</dbReference>
<dbReference type="NCBIfam" id="NF033835">
    <property type="entry name" value="VraH_fam"/>
    <property type="match status" value="1"/>
</dbReference>
<reference evidence="3 4" key="1">
    <citation type="submission" date="2018-06" db="EMBL/GenBank/DDBJ databases">
        <authorList>
            <consortium name="Pathogen Informatics"/>
            <person name="Doyle S."/>
        </authorList>
    </citation>
    <scope>NUCLEOTIDE SEQUENCE [LARGE SCALE GENOMIC DNA]</scope>
    <source>
        <strain evidence="3 4">NCTC12413</strain>
    </source>
</reference>
<dbReference type="AlphaFoldDB" id="A0A380CNN3"/>
<dbReference type="EMBL" id="UGZE01000001">
    <property type="protein sequence ID" value="SUJ23038.1"/>
    <property type="molecule type" value="Genomic_DNA"/>
</dbReference>
<protein>
    <submittedName>
        <fullName evidence="3">Membrane protein</fullName>
    </submittedName>
</protein>
<reference evidence="2 5" key="2">
    <citation type="submission" date="2019-07" db="EMBL/GenBank/DDBJ databases">
        <title>Whole genome shotgun sequence of Staphylococcus arlettae NBRC 109765.</title>
        <authorList>
            <person name="Hosoyama A."/>
            <person name="Uohara A."/>
            <person name="Ohji S."/>
            <person name="Ichikawa N."/>
        </authorList>
    </citation>
    <scope>NUCLEOTIDE SEQUENCE [LARGE SCALE GENOMIC DNA]</scope>
    <source>
        <strain evidence="2 5">NBRC 109765</strain>
    </source>
</reference>
<evidence type="ECO:0000313" key="2">
    <source>
        <dbReference type="EMBL" id="GEP99567.1"/>
    </source>
</evidence>
<dbReference type="InterPro" id="IPR049869">
    <property type="entry name" value="VraH"/>
</dbReference>
<dbReference type="Proteomes" id="UP000321598">
    <property type="component" value="Unassembled WGS sequence"/>
</dbReference>
<keyword evidence="1" id="KW-0812">Transmembrane</keyword>
<gene>
    <name evidence="3" type="ORF">NCTC12413_02071</name>
    <name evidence="2" type="ORF">SAR03_06050</name>
</gene>
<dbReference type="OrthoDB" id="2413293at2"/>
<proteinExistence type="predicted"/>
<dbReference type="PROSITE" id="PS51257">
    <property type="entry name" value="PROKAR_LIPOPROTEIN"/>
    <property type="match status" value="1"/>
</dbReference>
<keyword evidence="5" id="KW-1185">Reference proteome</keyword>
<dbReference type="RefSeq" id="WP_142385141.1">
    <property type="nucleotide sequence ID" value="NZ_BKAV01000003.1"/>
</dbReference>
<evidence type="ECO:0000313" key="4">
    <source>
        <dbReference type="Proteomes" id="UP000254956"/>
    </source>
</evidence>
<evidence type="ECO:0000256" key="1">
    <source>
        <dbReference type="SAM" id="Phobius"/>
    </source>
</evidence>
<accession>A0A380CNN3</accession>
<sequence length="57" mass="6707">MSIKEMWHYLLNKKWESNDIWLLILYVLIASCFVTPLLGIPIGIIAFLILNENVFKK</sequence>